<name>A0ABD4BAY8_PSESH</name>
<sequence>MKEHYMHPLFMNLKKAILDIIEDQLTNNEEAPDAEIWNILVDELDLTIEQADAAIAMRPRFRCEIFIAGQSPLYQTNTVTFDPLGKKLVADEPLSFDQILEIYTMLLKSRPGYRLKLGAHWAAGLNSEGELYCTHLNPCDKNIMFEVYDFDRDAFVDGRWQYETEKQTRAAIENPVFIR</sequence>
<reference evidence="1 2" key="1">
    <citation type="submission" date="2015-09" db="EMBL/GenBank/DDBJ databases">
        <title>Genome announcement of multiple Pseudomonas syringae strains.</title>
        <authorList>
            <person name="Thakur S."/>
            <person name="Wang P.W."/>
            <person name="Gong Y."/>
            <person name="Weir B.S."/>
            <person name="Guttman D.S."/>
        </authorList>
    </citation>
    <scope>NUCLEOTIDE SEQUENCE [LARGE SCALE GENOMIC DNA]</scope>
    <source>
        <strain evidence="1 2">ICMP2740</strain>
    </source>
</reference>
<dbReference type="AlphaFoldDB" id="A0ABD4BAY8"/>
<evidence type="ECO:0000313" key="1">
    <source>
        <dbReference type="EMBL" id="KPY10481.1"/>
    </source>
</evidence>
<evidence type="ECO:0000313" key="2">
    <source>
        <dbReference type="Proteomes" id="UP000050396"/>
    </source>
</evidence>
<accession>A0ABD4BAY8</accession>
<gene>
    <name evidence="1" type="ORF">ALO55_05387</name>
</gene>
<protein>
    <submittedName>
        <fullName evidence="1">Uncharacterized protein</fullName>
    </submittedName>
</protein>
<proteinExistence type="predicted"/>
<comment type="caution">
    <text evidence="1">The sequence shown here is derived from an EMBL/GenBank/DDBJ whole genome shotgun (WGS) entry which is preliminary data.</text>
</comment>
<dbReference type="Proteomes" id="UP000050396">
    <property type="component" value="Unassembled WGS sequence"/>
</dbReference>
<dbReference type="EMBL" id="LJQZ01000266">
    <property type="protein sequence ID" value="KPY10481.1"/>
    <property type="molecule type" value="Genomic_DNA"/>
</dbReference>
<organism evidence="1 2">
    <name type="scientific">Pseudomonas savastanoi pv. phaseolicola</name>
    <name type="common">Pseudomonas syringae pv. phaseolicola</name>
    <dbReference type="NCBI Taxonomy" id="319"/>
    <lineage>
        <taxon>Bacteria</taxon>
        <taxon>Pseudomonadati</taxon>
        <taxon>Pseudomonadota</taxon>
        <taxon>Gammaproteobacteria</taxon>
        <taxon>Pseudomonadales</taxon>
        <taxon>Pseudomonadaceae</taxon>
        <taxon>Pseudomonas</taxon>
    </lineage>
</organism>